<gene>
    <name evidence="1" type="ORF">HNQ39_004369</name>
</gene>
<comment type="caution">
    <text evidence="1">The sequence shown here is derived from an EMBL/GenBank/DDBJ whole genome shotgun (WGS) entry which is preliminary data.</text>
</comment>
<dbReference type="GO" id="GO:0016757">
    <property type="term" value="F:glycosyltransferase activity"/>
    <property type="evidence" value="ECO:0007669"/>
    <property type="project" value="TreeGrafter"/>
</dbReference>
<proteinExistence type="predicted"/>
<dbReference type="SUPFAM" id="SSF53756">
    <property type="entry name" value="UDP-Glycosyltransferase/glycogen phosphorylase"/>
    <property type="match status" value="1"/>
</dbReference>
<dbReference type="Proteomes" id="UP000520814">
    <property type="component" value="Unassembled WGS sequence"/>
</dbReference>
<dbReference type="PANTHER" id="PTHR21015">
    <property type="entry name" value="UDP-N-ACETYLGLUCOSAMINE--N-ACETYLMURAMYL-(PENTAPEPTIDE) PYROPHOSPHORYL-UNDECAPRENOL N-ACETYLGLUCOSAMINE TRANSFERASE 1"/>
    <property type="match status" value="1"/>
</dbReference>
<dbReference type="Gene3D" id="3.40.50.2000">
    <property type="entry name" value="Glycogen Phosphorylase B"/>
    <property type="match status" value="1"/>
</dbReference>
<name>A0A7W9W8A3_ARMRO</name>
<dbReference type="PANTHER" id="PTHR21015:SF22">
    <property type="entry name" value="GLYCOSYLTRANSFERASE"/>
    <property type="match status" value="1"/>
</dbReference>
<organism evidence="1 2">
    <name type="scientific">Armatimonas rosea</name>
    <dbReference type="NCBI Taxonomy" id="685828"/>
    <lineage>
        <taxon>Bacteria</taxon>
        <taxon>Bacillati</taxon>
        <taxon>Armatimonadota</taxon>
        <taxon>Armatimonadia</taxon>
        <taxon>Armatimonadales</taxon>
        <taxon>Armatimonadaceae</taxon>
        <taxon>Armatimonas</taxon>
    </lineage>
</organism>
<keyword evidence="2" id="KW-1185">Reference proteome</keyword>
<accession>A0A7W9W8A3</accession>
<sequence>MRRAPSPLRVLFYAVNGLGLGHLTRTIAIARQLRRLCWALGEPLEVAILTSSEGDGLALVHDFPAFKIPSKNIVAGGGLSAARYRKLGKQWVWNAINLFAPDILVVDTFPAGSFHELYDVLDLGSKNVFVCRAIRADVATQPAFQSALRGYDKIVLPEEDGFNDTPLPEHAREKAVGVPPILLRSVEETYERAEARERLGIPLGATALYASTGGGGDKDAEALFEQLVATARALPEIHFTLGAGMLYRGREFPAPNVSWTRRPVLSECFRAFDGAITAGGFNSVWELLHSGVPCLFLPLARGWDDQEARVERCVAAGAGVRLSGLDPEAITAGLAALPRTIPTLAPRNGALAAAEEILGLVFAEERIDDAALLCDPGPLFAAAQQGVGEEKLLKAAAKRWKDEPEHSPDAAEALLSSLLAPQEMH</sequence>
<dbReference type="EMBL" id="JACHGW010000004">
    <property type="protein sequence ID" value="MBB6052548.1"/>
    <property type="molecule type" value="Genomic_DNA"/>
</dbReference>
<dbReference type="AlphaFoldDB" id="A0A7W9W8A3"/>
<protein>
    <submittedName>
        <fullName evidence="1">Putative glycosyltransferase</fullName>
    </submittedName>
</protein>
<reference evidence="1 2" key="1">
    <citation type="submission" date="2020-08" db="EMBL/GenBank/DDBJ databases">
        <title>Genomic Encyclopedia of Type Strains, Phase IV (KMG-IV): sequencing the most valuable type-strain genomes for metagenomic binning, comparative biology and taxonomic classification.</title>
        <authorList>
            <person name="Goeker M."/>
        </authorList>
    </citation>
    <scope>NUCLEOTIDE SEQUENCE [LARGE SCALE GENOMIC DNA]</scope>
    <source>
        <strain evidence="1 2">DSM 23562</strain>
    </source>
</reference>
<evidence type="ECO:0000313" key="1">
    <source>
        <dbReference type="EMBL" id="MBB6052548.1"/>
    </source>
</evidence>
<keyword evidence="1" id="KW-0808">Transferase</keyword>
<dbReference type="RefSeq" id="WP_184201777.1">
    <property type="nucleotide sequence ID" value="NZ_JACHGW010000004.1"/>
</dbReference>
<evidence type="ECO:0000313" key="2">
    <source>
        <dbReference type="Proteomes" id="UP000520814"/>
    </source>
</evidence>